<evidence type="ECO:0000256" key="2">
    <source>
        <dbReference type="SAM" id="Phobius"/>
    </source>
</evidence>
<dbReference type="AlphaFoldDB" id="A0A402BCE3"/>
<organism evidence="4 5">
    <name type="scientific">Dictyobacter alpinus</name>
    <dbReference type="NCBI Taxonomy" id="2014873"/>
    <lineage>
        <taxon>Bacteria</taxon>
        <taxon>Bacillati</taxon>
        <taxon>Chloroflexota</taxon>
        <taxon>Ktedonobacteria</taxon>
        <taxon>Ktedonobacterales</taxon>
        <taxon>Dictyobacteraceae</taxon>
        <taxon>Dictyobacter</taxon>
    </lineage>
</organism>
<evidence type="ECO:0000259" key="3">
    <source>
        <dbReference type="Pfam" id="PF11611"/>
    </source>
</evidence>
<keyword evidence="5" id="KW-1185">Reference proteome</keyword>
<keyword evidence="2" id="KW-0472">Membrane</keyword>
<name>A0A402BCE3_9CHLR</name>
<feature type="domain" description="DUF4352" evidence="3">
    <location>
        <begin position="90"/>
        <end position="184"/>
    </location>
</feature>
<dbReference type="OrthoDB" id="119120at2"/>
<keyword evidence="2" id="KW-0812">Transmembrane</keyword>
<dbReference type="Pfam" id="PF11611">
    <property type="entry name" value="DUF4352"/>
    <property type="match status" value="1"/>
</dbReference>
<feature type="transmembrane region" description="Helical" evidence="2">
    <location>
        <begin position="6"/>
        <end position="26"/>
    </location>
</feature>
<evidence type="ECO:0000256" key="1">
    <source>
        <dbReference type="ARBA" id="ARBA00022729"/>
    </source>
</evidence>
<dbReference type="InterPro" id="IPR029051">
    <property type="entry name" value="DUF4352"/>
</dbReference>
<accession>A0A402BCE3</accession>
<dbReference type="Proteomes" id="UP000287171">
    <property type="component" value="Unassembled WGS sequence"/>
</dbReference>
<keyword evidence="1" id="KW-0732">Signal</keyword>
<gene>
    <name evidence="4" type="ORF">KDA_44800</name>
</gene>
<comment type="caution">
    <text evidence="4">The sequence shown here is derived from an EMBL/GenBank/DDBJ whole genome shotgun (WGS) entry which is preliminary data.</text>
</comment>
<keyword evidence="2" id="KW-1133">Transmembrane helix</keyword>
<protein>
    <recommendedName>
        <fullName evidence="3">DUF4352 domain-containing protein</fullName>
    </recommendedName>
</protein>
<reference evidence="5" key="1">
    <citation type="submission" date="2018-12" db="EMBL/GenBank/DDBJ databases">
        <title>Tengunoibacter tsumagoiensis gen. nov., sp. nov., Dictyobacter kobayashii sp. nov., D. alpinus sp. nov., and D. joshuensis sp. nov. and description of Dictyobacteraceae fam. nov. within the order Ktedonobacterales isolated from Tengu-no-mugimeshi.</title>
        <authorList>
            <person name="Wang C.M."/>
            <person name="Zheng Y."/>
            <person name="Sakai Y."/>
            <person name="Toyoda A."/>
            <person name="Minakuchi Y."/>
            <person name="Abe K."/>
            <person name="Yokota A."/>
            <person name="Yabe S."/>
        </authorList>
    </citation>
    <scope>NUCLEOTIDE SEQUENCE [LARGE SCALE GENOMIC DNA]</scope>
    <source>
        <strain evidence="5">Uno16</strain>
    </source>
</reference>
<sequence>MSIFDALLILTVLGSIVAIFTSGYFLLRRRWQRARRILLVLAISLVLYTLVLLSVALLSPQRILAMHQNRCFDDWCISVERSIKQPSIGTTTTAHGTFYLVTVRVSSQARGITQRATDAQVYLLDAGGQRYDPDSNGQQALDATRQSGPPLDTRLAPSGSFTHIVVFDLPKSASALSLVVTHGLFPEILIIGSEQSFLHKPTIFQLQS</sequence>
<dbReference type="EMBL" id="BIFT01000001">
    <property type="protein sequence ID" value="GCE28996.1"/>
    <property type="molecule type" value="Genomic_DNA"/>
</dbReference>
<feature type="transmembrane region" description="Helical" evidence="2">
    <location>
        <begin position="38"/>
        <end position="58"/>
    </location>
</feature>
<proteinExistence type="predicted"/>
<evidence type="ECO:0000313" key="4">
    <source>
        <dbReference type="EMBL" id="GCE28996.1"/>
    </source>
</evidence>
<dbReference type="Gene3D" id="2.60.40.1240">
    <property type="match status" value="1"/>
</dbReference>
<dbReference type="RefSeq" id="WP_126629151.1">
    <property type="nucleotide sequence ID" value="NZ_BIFT01000001.1"/>
</dbReference>
<evidence type="ECO:0000313" key="5">
    <source>
        <dbReference type="Proteomes" id="UP000287171"/>
    </source>
</evidence>
<dbReference type="InterPro" id="IPR029050">
    <property type="entry name" value="Immunoprotect_excell_Ig-like"/>
</dbReference>